<dbReference type="GO" id="GO:0005634">
    <property type="term" value="C:nucleus"/>
    <property type="evidence" value="ECO:0007669"/>
    <property type="project" value="UniProtKB-SubCell"/>
</dbReference>
<comment type="caution">
    <text evidence="4">The sequence shown here is derived from an EMBL/GenBank/DDBJ whole genome shotgun (WGS) entry which is preliminary data.</text>
</comment>
<accession>A0A565BBF6</accession>
<dbReference type="OrthoDB" id="1054225at2759"/>
<evidence type="ECO:0000313" key="5">
    <source>
        <dbReference type="Proteomes" id="UP000489600"/>
    </source>
</evidence>
<dbReference type="GO" id="GO:0006355">
    <property type="term" value="P:regulation of DNA-templated transcription"/>
    <property type="evidence" value="ECO:0007669"/>
    <property type="project" value="InterPro"/>
</dbReference>
<organism evidence="4 5">
    <name type="scientific">Arabis nemorensis</name>
    <dbReference type="NCBI Taxonomy" id="586526"/>
    <lineage>
        <taxon>Eukaryota</taxon>
        <taxon>Viridiplantae</taxon>
        <taxon>Streptophyta</taxon>
        <taxon>Embryophyta</taxon>
        <taxon>Tracheophyta</taxon>
        <taxon>Spermatophyta</taxon>
        <taxon>Magnoliopsida</taxon>
        <taxon>eudicotyledons</taxon>
        <taxon>Gunneridae</taxon>
        <taxon>Pentapetalae</taxon>
        <taxon>rosids</taxon>
        <taxon>malvids</taxon>
        <taxon>Brassicales</taxon>
        <taxon>Brassicaceae</taxon>
        <taxon>Arabideae</taxon>
        <taxon>Arabis</taxon>
    </lineage>
</organism>
<dbReference type="InterPro" id="IPR036600">
    <property type="entry name" value="PAH_sf"/>
</dbReference>
<sequence length="357" mass="40815">MKNCKRPLMNQERDFYEIPTDCSEEEIQRGSEFVKRLKTMDDQSIFDQYVDAMKSYQSGSLSFTDLKNRIVYILGNHEGLVEEFHQLLSDLASLGGRNSIKDLQQTVHVFLNKVEALDKGLYKVFLDAFRSPGGIEALIEQLDAILRDHAPLKEEFITLLIDSRLLNPKRDTEEEAKPSPEDKQDEQKISVKWKKVTPSYQIRPGAEEGKWKKVTPSYRIRPGAEVGSCSSDEVLNNICVSMGEYFDPDKVVKTKRLPLHYERMNDLEDNLYDKDMLLEPLTSVIKFGKDVWCEKPPVGFDEIIKWYYEVKEMPQIFKTDPKPAKGVPRRGRGTFCGGVPPLSSSCHANAIIQLDGV</sequence>
<proteinExistence type="predicted"/>
<evidence type="ECO:0000313" key="4">
    <source>
        <dbReference type="EMBL" id="VVA98641.1"/>
    </source>
</evidence>
<gene>
    <name evidence="4" type="ORF">ANE_LOCUS9086</name>
</gene>
<keyword evidence="2 3" id="KW-0539">Nucleus</keyword>
<dbReference type="Pfam" id="PF02671">
    <property type="entry name" value="PAH"/>
    <property type="match status" value="1"/>
</dbReference>
<evidence type="ECO:0000256" key="2">
    <source>
        <dbReference type="ARBA" id="ARBA00023242"/>
    </source>
</evidence>
<name>A0A565BBF6_9BRAS</name>
<dbReference type="EMBL" id="CABITT030000003">
    <property type="protein sequence ID" value="VVA98641.1"/>
    <property type="molecule type" value="Genomic_DNA"/>
</dbReference>
<dbReference type="SUPFAM" id="SSF47762">
    <property type="entry name" value="PAH2 domain"/>
    <property type="match status" value="1"/>
</dbReference>
<evidence type="ECO:0000256" key="3">
    <source>
        <dbReference type="PROSITE-ProRule" id="PRU00810"/>
    </source>
</evidence>
<dbReference type="Proteomes" id="UP000489600">
    <property type="component" value="Unassembled WGS sequence"/>
</dbReference>
<comment type="subcellular location">
    <subcellularLocation>
        <location evidence="1 3">Nucleus</location>
    </subcellularLocation>
</comment>
<reference evidence="4" key="1">
    <citation type="submission" date="2019-07" db="EMBL/GenBank/DDBJ databases">
        <authorList>
            <person name="Dittberner H."/>
        </authorList>
    </citation>
    <scope>NUCLEOTIDE SEQUENCE [LARGE SCALE GENOMIC DNA]</scope>
</reference>
<evidence type="ECO:0008006" key="6">
    <source>
        <dbReference type="Google" id="ProtNLM"/>
    </source>
</evidence>
<evidence type="ECO:0000256" key="1">
    <source>
        <dbReference type="ARBA" id="ARBA00004123"/>
    </source>
</evidence>
<dbReference type="InterPro" id="IPR003822">
    <property type="entry name" value="PAH"/>
</dbReference>
<dbReference type="PROSITE" id="PS51477">
    <property type="entry name" value="PAH"/>
    <property type="match status" value="1"/>
</dbReference>
<protein>
    <recommendedName>
        <fullName evidence="6">Histone deacetylase interacting domain-containing protein</fullName>
    </recommendedName>
</protein>
<dbReference type="AlphaFoldDB" id="A0A565BBF6"/>
<keyword evidence="5" id="KW-1185">Reference proteome</keyword>